<dbReference type="EMBL" id="CAJOBA010057606">
    <property type="protein sequence ID" value="CAF4301611.1"/>
    <property type="molecule type" value="Genomic_DNA"/>
</dbReference>
<sequence>MHTNDFTYTDVAAWKKLIHAYLPALEIFQFTIIILNIFIRYFPVTCDYEQNLDRLSLYTQPFCYYWHSTALYNLISPFSDSSGTIVYDQVKFLAIHNESKENVGGSFKSVAIMMSPIVPLFAEIFMNDSENKHTAIRTSLGVKLFRRYVDDIFVLLENSISPSSICDVLSILHPSTTFTFEQENLNKIAF</sequence>
<organism evidence="2 4">
    <name type="scientific">Didymodactylos carnosus</name>
    <dbReference type="NCBI Taxonomy" id="1234261"/>
    <lineage>
        <taxon>Eukaryota</taxon>
        <taxon>Metazoa</taxon>
        <taxon>Spiralia</taxon>
        <taxon>Gnathifera</taxon>
        <taxon>Rotifera</taxon>
        <taxon>Eurotatoria</taxon>
        <taxon>Bdelloidea</taxon>
        <taxon>Philodinida</taxon>
        <taxon>Philodinidae</taxon>
        <taxon>Didymodactylos</taxon>
    </lineage>
</organism>
<accession>A0A8S2FMI8</accession>
<evidence type="ECO:0000313" key="3">
    <source>
        <dbReference type="EMBL" id="CAF4301611.1"/>
    </source>
</evidence>
<reference evidence="2" key="1">
    <citation type="submission" date="2021-02" db="EMBL/GenBank/DDBJ databases">
        <authorList>
            <person name="Nowell W R."/>
        </authorList>
    </citation>
    <scope>NUCLEOTIDE SEQUENCE</scope>
</reference>
<proteinExistence type="predicted"/>
<gene>
    <name evidence="2" type="ORF">OVA965_LOCUS37502</name>
    <name evidence="3" type="ORF">TMI583_LOCUS38586</name>
</gene>
<protein>
    <recommendedName>
        <fullName evidence="5">Reverse transcriptase domain-containing protein</fullName>
    </recommendedName>
</protein>
<keyword evidence="1" id="KW-0472">Membrane</keyword>
<dbReference type="AlphaFoldDB" id="A0A8S2FMI8"/>
<keyword evidence="1" id="KW-1133">Transmembrane helix</keyword>
<name>A0A8S2FMI8_9BILA</name>
<comment type="caution">
    <text evidence="2">The sequence shown here is derived from an EMBL/GenBank/DDBJ whole genome shotgun (WGS) entry which is preliminary data.</text>
</comment>
<evidence type="ECO:0000313" key="4">
    <source>
        <dbReference type="Proteomes" id="UP000677228"/>
    </source>
</evidence>
<dbReference type="EMBL" id="CAJNOK010035520">
    <property type="protein sequence ID" value="CAF1514129.1"/>
    <property type="molecule type" value="Genomic_DNA"/>
</dbReference>
<evidence type="ECO:0000313" key="2">
    <source>
        <dbReference type="EMBL" id="CAF1514129.1"/>
    </source>
</evidence>
<evidence type="ECO:0000256" key="1">
    <source>
        <dbReference type="SAM" id="Phobius"/>
    </source>
</evidence>
<evidence type="ECO:0008006" key="5">
    <source>
        <dbReference type="Google" id="ProtNLM"/>
    </source>
</evidence>
<dbReference type="Proteomes" id="UP000682733">
    <property type="component" value="Unassembled WGS sequence"/>
</dbReference>
<dbReference type="Proteomes" id="UP000677228">
    <property type="component" value="Unassembled WGS sequence"/>
</dbReference>
<keyword evidence="1" id="KW-0812">Transmembrane</keyword>
<feature type="transmembrane region" description="Helical" evidence="1">
    <location>
        <begin position="20"/>
        <end position="39"/>
    </location>
</feature>